<dbReference type="CDD" id="cd05685">
    <property type="entry name" value="S1_Tex"/>
    <property type="match status" value="1"/>
</dbReference>
<dbReference type="InterPro" id="IPR018974">
    <property type="entry name" value="Tex-like_N"/>
</dbReference>
<sequence length="776" mass="85018">MSNISARLATELNAQEQQIIAATKLLDEGSTVPFIARYRKEVTGGLDDTQLRLLEQRLSYLRELEERRAFILATIESQDKLTASLAADINNADSKTELEDLYLPYKAKRRTKGQIAIEAGIEPLADALFNDATLDPAQQAARYLNPEAGFADEKAVLDGAKFILMERFAEDAKLLAKFRSHISQHGQIEASLIAGQEQAGTKYRDYFEHQEALKKIPSHRALAMLRARNEGILQLSINPEPSSENPAQLCAVMIADHYRLDINNQAASPWLLTVVQWAWKIKLSLHLENEFLAAMREKAETGAIDVFAKNLKDLLMAAPAGARTTLGLDPGLRTGCKIAVVDSTGKLLATQTIFPHAPQNHWDKSIRTLEQLCRQHKVELIAIGNGTASRESDKLVAELIKANSELKLNKIMVSEAGASVYSASEFAANEFPDLDVSLRGAVSIARRLQDPLAELVKVEPKSIGVGQYQHDVSQSQLGQTLTSVVEDCVNLVGVDLNMASVPLLARVSGLNKTLAQNIVNYRDANGSFAKRSELKKVERLGPKAFEQAAGFLKISNGSDPLDKSSVHPEAYPVVKRICEKNNLDVTQLIGNSELLNKLVANDYTDEKFGLPTVTDIISELDKPGRDPRPDFKTAEFKAGVETINDLKPGMILEGVVSNVANFGAFVDVGVHQDGLVHISAITNKFISDPREVVKAGDIVKVKVVEVDAARKRISFTMRLDDDIDTSNKSTPSANQKSQNNRGNAQQPRAAKPKRDTGNAMMGNAFADAFANAKMKK</sequence>
<evidence type="ECO:0000256" key="1">
    <source>
        <dbReference type="SAM" id="MobiDB-lite"/>
    </source>
</evidence>
<dbReference type="Pfam" id="PF17674">
    <property type="entry name" value="HHH_9"/>
    <property type="match status" value="1"/>
</dbReference>
<dbReference type="PANTHER" id="PTHR10724">
    <property type="entry name" value="30S RIBOSOMAL PROTEIN S1"/>
    <property type="match status" value="1"/>
</dbReference>
<dbReference type="InterPro" id="IPR044146">
    <property type="entry name" value="S1_Tex"/>
</dbReference>
<dbReference type="InterPro" id="IPR012340">
    <property type="entry name" value="NA-bd_OB-fold"/>
</dbReference>
<feature type="region of interest" description="Disordered" evidence="1">
    <location>
        <begin position="722"/>
        <end position="761"/>
    </location>
</feature>
<dbReference type="SUPFAM" id="SSF47781">
    <property type="entry name" value="RuvA domain 2-like"/>
    <property type="match status" value="2"/>
</dbReference>
<dbReference type="InterPro" id="IPR003029">
    <property type="entry name" value="S1_domain"/>
</dbReference>
<dbReference type="SUPFAM" id="SSF53098">
    <property type="entry name" value="Ribonuclease H-like"/>
    <property type="match status" value="1"/>
</dbReference>
<dbReference type="Pfam" id="PF09371">
    <property type="entry name" value="Tex_N"/>
    <property type="match status" value="1"/>
</dbReference>
<dbReference type="InterPro" id="IPR010994">
    <property type="entry name" value="RuvA_2-like"/>
</dbReference>
<evidence type="ECO:0000313" key="3">
    <source>
        <dbReference type="EMBL" id="MDQ9093440.1"/>
    </source>
</evidence>
<dbReference type="InterPro" id="IPR041692">
    <property type="entry name" value="HHH_9"/>
</dbReference>
<reference evidence="3 4" key="1">
    <citation type="submission" date="2023-08" db="EMBL/GenBank/DDBJ databases">
        <title>Pseudoalteromonas haloplanktis LL1 genome.</title>
        <authorList>
            <person name="Wu S."/>
        </authorList>
    </citation>
    <scope>NUCLEOTIDE SEQUENCE [LARGE SCALE GENOMIC DNA]</scope>
    <source>
        <strain evidence="3 4">LL1</strain>
    </source>
</reference>
<dbReference type="SMART" id="SM00732">
    <property type="entry name" value="YqgFc"/>
    <property type="match status" value="1"/>
</dbReference>
<name>A0ABU1BGF7_PSEHA</name>
<dbReference type="Pfam" id="PF12836">
    <property type="entry name" value="HHH_3"/>
    <property type="match status" value="1"/>
</dbReference>
<dbReference type="Pfam" id="PF16921">
    <property type="entry name" value="Tex_YqgF"/>
    <property type="match status" value="1"/>
</dbReference>
<dbReference type="InterPro" id="IPR037027">
    <property type="entry name" value="YqgF/RNaseH-like_dom_sf"/>
</dbReference>
<evidence type="ECO:0000313" key="4">
    <source>
        <dbReference type="Proteomes" id="UP001226574"/>
    </source>
</evidence>
<dbReference type="Gene3D" id="1.10.10.650">
    <property type="entry name" value="RuvA domain 2-like"/>
    <property type="match status" value="1"/>
</dbReference>
<dbReference type="SMART" id="SM00316">
    <property type="entry name" value="S1"/>
    <property type="match status" value="1"/>
</dbReference>
<keyword evidence="4" id="KW-1185">Reference proteome</keyword>
<proteinExistence type="predicted"/>
<dbReference type="InterPro" id="IPR023323">
    <property type="entry name" value="Tex-like_dom_sf"/>
</dbReference>
<organism evidence="3 4">
    <name type="scientific">Pseudoalteromonas haloplanktis</name>
    <name type="common">Alteromonas haloplanktis</name>
    <dbReference type="NCBI Taxonomy" id="228"/>
    <lineage>
        <taxon>Bacteria</taxon>
        <taxon>Pseudomonadati</taxon>
        <taxon>Pseudomonadota</taxon>
        <taxon>Gammaproteobacteria</taxon>
        <taxon>Alteromonadales</taxon>
        <taxon>Pseudoalteromonadaceae</taxon>
        <taxon>Pseudoalteromonas</taxon>
    </lineage>
</organism>
<feature type="domain" description="S1 motif" evidence="2">
    <location>
        <begin position="649"/>
        <end position="718"/>
    </location>
</feature>
<dbReference type="InterPro" id="IPR023319">
    <property type="entry name" value="Tex-like_HTH_dom_sf"/>
</dbReference>
<dbReference type="Pfam" id="PF22706">
    <property type="entry name" value="Tex_central_region"/>
    <property type="match status" value="1"/>
</dbReference>
<dbReference type="PANTHER" id="PTHR10724:SF10">
    <property type="entry name" value="S1 RNA-BINDING DOMAIN-CONTAINING PROTEIN 1"/>
    <property type="match status" value="1"/>
</dbReference>
<dbReference type="RefSeq" id="WP_309039547.1">
    <property type="nucleotide sequence ID" value="NZ_JAVIFY010000015.1"/>
</dbReference>
<dbReference type="InterPro" id="IPR006641">
    <property type="entry name" value="YqgF/RNaseH-like_dom"/>
</dbReference>
<dbReference type="Gene3D" id="1.10.3500.10">
    <property type="entry name" value="Tex N-terminal region-like"/>
    <property type="match status" value="1"/>
</dbReference>
<evidence type="ECO:0000259" key="2">
    <source>
        <dbReference type="PROSITE" id="PS50126"/>
    </source>
</evidence>
<feature type="compositionally biased region" description="Polar residues" evidence="1">
    <location>
        <begin position="726"/>
        <end position="746"/>
    </location>
</feature>
<accession>A0ABU1BGF7</accession>
<dbReference type="InterPro" id="IPR055179">
    <property type="entry name" value="Tex-like_central_region"/>
</dbReference>
<dbReference type="InterPro" id="IPR012337">
    <property type="entry name" value="RNaseH-like_sf"/>
</dbReference>
<dbReference type="Gene3D" id="2.40.50.140">
    <property type="entry name" value="Nucleic acid-binding proteins"/>
    <property type="match status" value="1"/>
</dbReference>
<comment type="caution">
    <text evidence="3">The sequence shown here is derived from an EMBL/GenBank/DDBJ whole genome shotgun (WGS) entry which is preliminary data.</text>
</comment>
<protein>
    <submittedName>
        <fullName evidence="3">Tex family protein</fullName>
    </submittedName>
</protein>
<dbReference type="Pfam" id="PF00575">
    <property type="entry name" value="S1"/>
    <property type="match status" value="1"/>
</dbReference>
<dbReference type="InterPro" id="IPR050437">
    <property type="entry name" value="Ribos_protein_bS1-like"/>
</dbReference>
<dbReference type="Gene3D" id="1.10.150.310">
    <property type="entry name" value="Tex RuvX-like domain-like"/>
    <property type="match status" value="1"/>
</dbReference>
<dbReference type="InterPro" id="IPR032639">
    <property type="entry name" value="Tex_YqgF"/>
</dbReference>
<dbReference type="SUPFAM" id="SSF50249">
    <property type="entry name" value="Nucleic acid-binding proteins"/>
    <property type="match status" value="1"/>
</dbReference>
<dbReference type="SUPFAM" id="SSF158832">
    <property type="entry name" value="Tex N-terminal region-like"/>
    <property type="match status" value="1"/>
</dbReference>
<gene>
    <name evidence="3" type="ORF">RC083_17815</name>
</gene>
<dbReference type="Proteomes" id="UP001226574">
    <property type="component" value="Unassembled WGS sequence"/>
</dbReference>
<dbReference type="Gene3D" id="3.30.420.140">
    <property type="entry name" value="YqgF/RNase H-like domain"/>
    <property type="match status" value="1"/>
</dbReference>
<dbReference type="PROSITE" id="PS50126">
    <property type="entry name" value="S1"/>
    <property type="match status" value="1"/>
</dbReference>
<dbReference type="EMBL" id="JAVIFY010000015">
    <property type="protein sequence ID" value="MDQ9093440.1"/>
    <property type="molecule type" value="Genomic_DNA"/>
</dbReference>